<keyword evidence="1" id="KW-0732">Signal</keyword>
<dbReference type="Pfam" id="PF00149">
    <property type="entry name" value="Metallophos"/>
    <property type="match status" value="1"/>
</dbReference>
<accession>A0A3M8CG77</accession>
<keyword evidence="2" id="KW-0547">Nucleotide-binding</keyword>
<dbReference type="PRINTS" id="PR01607">
    <property type="entry name" value="APYRASEFAMLY"/>
</dbReference>
<evidence type="ECO:0000313" key="6">
    <source>
        <dbReference type="Proteomes" id="UP000282028"/>
    </source>
</evidence>
<dbReference type="InterPro" id="IPR029052">
    <property type="entry name" value="Metallo-depent_PP-like"/>
</dbReference>
<feature type="domain" description="Calcineurin-like phosphoesterase" evidence="3">
    <location>
        <begin position="9"/>
        <end position="207"/>
    </location>
</feature>
<feature type="domain" description="5'-Nucleotidase C-terminal" evidence="4">
    <location>
        <begin position="291"/>
        <end position="426"/>
    </location>
</feature>
<dbReference type="InterPro" id="IPR006179">
    <property type="entry name" value="5_nucleotidase/apyrase"/>
</dbReference>
<dbReference type="EMBL" id="RHHR01000014">
    <property type="protein sequence ID" value="RNB74609.1"/>
    <property type="molecule type" value="Genomic_DNA"/>
</dbReference>
<dbReference type="GO" id="GO:0008253">
    <property type="term" value="F:5'-nucleotidase activity"/>
    <property type="evidence" value="ECO:0007669"/>
    <property type="project" value="TreeGrafter"/>
</dbReference>
<dbReference type="GO" id="GO:0030288">
    <property type="term" value="C:outer membrane-bounded periplasmic space"/>
    <property type="evidence" value="ECO:0007669"/>
    <property type="project" value="TreeGrafter"/>
</dbReference>
<comment type="caution">
    <text evidence="5">The sequence shown here is derived from an EMBL/GenBank/DDBJ whole genome shotgun (WGS) entry which is preliminary data.</text>
</comment>
<gene>
    <name evidence="5" type="ORF">EDM52_10170</name>
</gene>
<dbReference type="SUPFAM" id="SSF55816">
    <property type="entry name" value="5'-nucleotidase (syn. UDP-sugar hydrolase), C-terminal domain"/>
    <property type="match status" value="1"/>
</dbReference>
<dbReference type="InterPro" id="IPR006146">
    <property type="entry name" value="5'-Nucleotdase_CS"/>
</dbReference>
<dbReference type="InterPro" id="IPR036907">
    <property type="entry name" value="5'-Nucleotdase_C_sf"/>
</dbReference>
<dbReference type="Proteomes" id="UP000282028">
    <property type="component" value="Unassembled WGS sequence"/>
</dbReference>
<dbReference type="CDD" id="cd00845">
    <property type="entry name" value="MPP_UshA_N_like"/>
    <property type="match status" value="1"/>
</dbReference>
<dbReference type="Pfam" id="PF02872">
    <property type="entry name" value="5_nucleotid_C"/>
    <property type="match status" value="1"/>
</dbReference>
<dbReference type="GO" id="GO:0008768">
    <property type="term" value="F:UDP-sugar diphosphatase activity"/>
    <property type="evidence" value="ECO:0007669"/>
    <property type="project" value="TreeGrafter"/>
</dbReference>
<dbReference type="RefSeq" id="WP_122908894.1">
    <property type="nucleotide sequence ID" value="NZ_CBCSBE010000006.1"/>
</dbReference>
<dbReference type="PANTHER" id="PTHR11575:SF23">
    <property type="entry name" value="5-NUCLEOTIDASE FAMILY PROTEIN"/>
    <property type="match status" value="1"/>
</dbReference>
<dbReference type="GO" id="GO:0000166">
    <property type="term" value="F:nucleotide binding"/>
    <property type="evidence" value="ECO:0007669"/>
    <property type="project" value="UniProtKB-KW"/>
</dbReference>
<dbReference type="PIRSF" id="PIRSF036361">
    <property type="entry name" value="YunD"/>
    <property type="match status" value="1"/>
</dbReference>
<dbReference type="PANTHER" id="PTHR11575">
    <property type="entry name" value="5'-NUCLEOTIDASE-RELATED"/>
    <property type="match status" value="1"/>
</dbReference>
<organism evidence="5 6">
    <name type="scientific">Brevibacillus invocatus</name>
    <dbReference type="NCBI Taxonomy" id="173959"/>
    <lineage>
        <taxon>Bacteria</taxon>
        <taxon>Bacillati</taxon>
        <taxon>Bacillota</taxon>
        <taxon>Bacilli</taxon>
        <taxon>Bacillales</taxon>
        <taxon>Paenibacillaceae</taxon>
        <taxon>Brevibacillus</taxon>
    </lineage>
</organism>
<dbReference type="InterPro" id="IPR011240">
    <property type="entry name" value="Pesterase_YunD"/>
</dbReference>
<dbReference type="InterPro" id="IPR004843">
    <property type="entry name" value="Calcineurin-like_PHP"/>
</dbReference>
<evidence type="ECO:0000256" key="1">
    <source>
        <dbReference type="ARBA" id="ARBA00022729"/>
    </source>
</evidence>
<dbReference type="PROSITE" id="PS00785">
    <property type="entry name" value="5_NUCLEOTIDASE_1"/>
    <property type="match status" value="1"/>
</dbReference>
<reference evidence="5 6" key="1">
    <citation type="submission" date="2018-10" db="EMBL/GenBank/DDBJ databases">
        <title>Phylogenomics of Brevibacillus.</title>
        <authorList>
            <person name="Dunlap C."/>
        </authorList>
    </citation>
    <scope>NUCLEOTIDE SEQUENCE [LARGE SCALE GENOMIC DNA]</scope>
    <source>
        <strain evidence="5 6">JCM 12215</strain>
    </source>
</reference>
<dbReference type="Gene3D" id="3.60.21.10">
    <property type="match status" value="1"/>
</dbReference>
<evidence type="ECO:0000256" key="2">
    <source>
        <dbReference type="RuleBase" id="RU362119"/>
    </source>
</evidence>
<sequence length="479" mass="53474">MADTCTLHMLHTNDLHSHFASMPRIATCLRTHRKDWEQRDERVLTLDIGDHLDRMSMITEASFGKVNVEIMNRSGYQYATIGNNEGITLTKSKLDDLYEAAAFTVIAGNLLEGADDTVPKWAVPYAIHQWSDLRVALLAMTIPYPHSYKSMGWEIREVLPLLVEQVAALRSQADIIVLMSHLGYQEDCRLAEQVDGLDVILGAHTHHLLEHGVRVGNTLIAQTGRFGQYVGHVRLVWDRTAGQITEAEAEVLASEKYQQAEDIVAVIQREEKKAEELLSRPLTVLGTDLLMNWEQETPFASFLAASIREKTGAEIGLANGGLLLSDLHHGSVTSADLLRCVPHPLNLCAVTLTGEQLGQILEQAIQPEIVRKRLYGCGFRGQIEGWMGVDGLQIQYLPAERPSIVSIEVNGQPLVSNQEYRVGTVDMFMYNRLFPTLLQGSDIRFFLPAMLREILAETLCNEQMLLGAFSPRWIPVEAG</sequence>
<protein>
    <submittedName>
        <fullName evidence="5">Bifunctional metallophosphatase/5'-nucleotidase</fullName>
    </submittedName>
</protein>
<dbReference type="GO" id="GO:0046872">
    <property type="term" value="F:metal ion binding"/>
    <property type="evidence" value="ECO:0007669"/>
    <property type="project" value="InterPro"/>
</dbReference>
<dbReference type="InterPro" id="IPR008334">
    <property type="entry name" value="5'-Nucleotdase_C"/>
</dbReference>
<evidence type="ECO:0000313" key="5">
    <source>
        <dbReference type="EMBL" id="RNB74609.1"/>
    </source>
</evidence>
<dbReference type="SUPFAM" id="SSF56300">
    <property type="entry name" value="Metallo-dependent phosphatases"/>
    <property type="match status" value="1"/>
</dbReference>
<dbReference type="Gene3D" id="3.90.780.10">
    <property type="entry name" value="5'-Nucleotidase, C-terminal domain"/>
    <property type="match status" value="1"/>
</dbReference>
<dbReference type="AlphaFoldDB" id="A0A3M8CG77"/>
<evidence type="ECO:0000259" key="4">
    <source>
        <dbReference type="Pfam" id="PF02872"/>
    </source>
</evidence>
<name>A0A3M8CG77_9BACL</name>
<keyword evidence="6" id="KW-1185">Reference proteome</keyword>
<dbReference type="OrthoDB" id="9793179at2"/>
<comment type="similarity">
    <text evidence="2">Belongs to the 5'-nucleotidase family.</text>
</comment>
<keyword evidence="2" id="KW-0378">Hydrolase</keyword>
<dbReference type="GO" id="GO:0009166">
    <property type="term" value="P:nucleotide catabolic process"/>
    <property type="evidence" value="ECO:0007669"/>
    <property type="project" value="InterPro"/>
</dbReference>
<evidence type="ECO:0000259" key="3">
    <source>
        <dbReference type="Pfam" id="PF00149"/>
    </source>
</evidence>
<proteinExistence type="inferred from homology"/>